<evidence type="ECO:0000313" key="4">
    <source>
        <dbReference type="Proteomes" id="UP001634393"/>
    </source>
</evidence>
<keyword evidence="2" id="KW-0175">Coiled coil</keyword>
<dbReference type="PANTHER" id="PTHR32054:SF9">
    <property type="entry name" value="OS04G0116200 PROTEIN"/>
    <property type="match status" value="1"/>
</dbReference>
<comment type="caution">
    <text evidence="3">The sequence shown here is derived from an EMBL/GenBank/DDBJ whole genome shotgun (WGS) entry which is preliminary data.</text>
</comment>
<gene>
    <name evidence="3" type="ORF">ACJIZ3_002718</name>
</gene>
<proteinExistence type="inferred from homology"/>
<reference evidence="3 4" key="1">
    <citation type="submission" date="2024-12" db="EMBL/GenBank/DDBJ databases">
        <title>The unique morphological basis and parallel evolutionary history of personate flowers in Penstemon.</title>
        <authorList>
            <person name="Depatie T.H."/>
            <person name="Wessinger C.A."/>
        </authorList>
    </citation>
    <scope>NUCLEOTIDE SEQUENCE [LARGE SCALE GENOMIC DNA]</scope>
    <source>
        <strain evidence="3">WTNN_2</strain>
        <tissue evidence="3">Leaf</tissue>
    </source>
</reference>
<dbReference type="Proteomes" id="UP001634393">
    <property type="component" value="Unassembled WGS sequence"/>
</dbReference>
<evidence type="ECO:0008006" key="5">
    <source>
        <dbReference type="Google" id="ProtNLM"/>
    </source>
</evidence>
<sequence length="203" mass="23247">MESGSGVVKKRNSKADIDTSAPFRSVKEAVVLYGKRVLAGEDYAHKFTEDDDGVVTSELEETKQTLEKAREESTHLALYLTSLQQELERTKTEIHQLKTRESEKRDLWDLEIEDLKSFEDSTISSIEQVEAENSRDERVEFQKQNYVRFANPQSLVRVIVPPPHEAMLERHSSVKKKKKKKQFITFIGGLFSKKRGSSQVAMA</sequence>
<dbReference type="PANTHER" id="PTHR32054">
    <property type="entry name" value="HEAVY CHAIN, PUTATIVE, EXPRESSED-RELATED-RELATED"/>
    <property type="match status" value="1"/>
</dbReference>
<evidence type="ECO:0000313" key="3">
    <source>
        <dbReference type="EMBL" id="KAL3845315.1"/>
    </source>
</evidence>
<evidence type="ECO:0000256" key="2">
    <source>
        <dbReference type="ARBA" id="ARBA00023054"/>
    </source>
</evidence>
<comment type="similarity">
    <text evidence="1">Belongs to the WEB family.</text>
</comment>
<name>A0ABD3U7L8_9LAMI</name>
<keyword evidence="4" id="KW-1185">Reference proteome</keyword>
<evidence type="ECO:0000256" key="1">
    <source>
        <dbReference type="ARBA" id="ARBA00005485"/>
    </source>
</evidence>
<accession>A0ABD3U7L8</accession>
<protein>
    <recommendedName>
        <fullName evidence="5">WEB family protein</fullName>
    </recommendedName>
</protein>
<dbReference type="AlphaFoldDB" id="A0ABD3U7L8"/>
<organism evidence="3 4">
    <name type="scientific">Penstemon smallii</name>
    <dbReference type="NCBI Taxonomy" id="265156"/>
    <lineage>
        <taxon>Eukaryota</taxon>
        <taxon>Viridiplantae</taxon>
        <taxon>Streptophyta</taxon>
        <taxon>Embryophyta</taxon>
        <taxon>Tracheophyta</taxon>
        <taxon>Spermatophyta</taxon>
        <taxon>Magnoliopsida</taxon>
        <taxon>eudicotyledons</taxon>
        <taxon>Gunneridae</taxon>
        <taxon>Pentapetalae</taxon>
        <taxon>asterids</taxon>
        <taxon>lamiids</taxon>
        <taxon>Lamiales</taxon>
        <taxon>Plantaginaceae</taxon>
        <taxon>Cheloneae</taxon>
        <taxon>Penstemon</taxon>
    </lineage>
</organism>
<dbReference type="EMBL" id="JBJXBP010000002">
    <property type="protein sequence ID" value="KAL3845315.1"/>
    <property type="molecule type" value="Genomic_DNA"/>
</dbReference>